<dbReference type="GO" id="GO:0032993">
    <property type="term" value="C:protein-DNA complex"/>
    <property type="evidence" value="ECO:0007669"/>
    <property type="project" value="TreeGrafter"/>
</dbReference>
<dbReference type="InterPro" id="IPR051912">
    <property type="entry name" value="Alkylbase_DNA_Glycosylase/TA"/>
</dbReference>
<dbReference type="EMBL" id="MGAI01000040">
    <property type="protein sequence ID" value="OGK43708.1"/>
    <property type="molecule type" value="Genomic_DNA"/>
</dbReference>
<dbReference type="FunFam" id="1.10.340.30:FF:000004">
    <property type="entry name" value="DNA-3-methyladenine glycosylase II"/>
    <property type="match status" value="1"/>
</dbReference>
<dbReference type="GO" id="GO:0006285">
    <property type="term" value="P:base-excision repair, AP site formation"/>
    <property type="evidence" value="ECO:0007669"/>
    <property type="project" value="TreeGrafter"/>
</dbReference>
<accession>A0A1F7IK26</accession>
<organism evidence="7 8">
    <name type="scientific">Candidatus Roizmanbacteria bacterium RIFCSPLOWO2_01_FULL_37_16</name>
    <dbReference type="NCBI Taxonomy" id="1802058"/>
    <lineage>
        <taxon>Bacteria</taxon>
        <taxon>Candidatus Roizmaniibacteriota</taxon>
    </lineage>
</organism>
<dbReference type="GO" id="GO:0008725">
    <property type="term" value="F:DNA-3-methyladenine glycosylase activity"/>
    <property type="evidence" value="ECO:0007669"/>
    <property type="project" value="TreeGrafter"/>
</dbReference>
<dbReference type="Gene3D" id="1.10.1670.40">
    <property type="match status" value="1"/>
</dbReference>
<gene>
    <name evidence="7" type="ORF">A3B40_04970</name>
</gene>
<reference evidence="7 8" key="1">
    <citation type="journal article" date="2016" name="Nat. Commun.">
        <title>Thousands of microbial genomes shed light on interconnected biogeochemical processes in an aquifer system.</title>
        <authorList>
            <person name="Anantharaman K."/>
            <person name="Brown C.T."/>
            <person name="Hug L.A."/>
            <person name="Sharon I."/>
            <person name="Castelle C.J."/>
            <person name="Probst A.J."/>
            <person name="Thomas B.C."/>
            <person name="Singh A."/>
            <person name="Wilkins M.J."/>
            <person name="Karaoz U."/>
            <person name="Brodie E.L."/>
            <person name="Williams K.H."/>
            <person name="Hubbard S.S."/>
            <person name="Banfield J.F."/>
        </authorList>
    </citation>
    <scope>NUCLEOTIDE SEQUENCE [LARGE SCALE GENOMIC DNA]</scope>
</reference>
<keyword evidence="4" id="KW-0227">DNA damage</keyword>
<dbReference type="PANTHER" id="PTHR43003:SF5">
    <property type="entry name" value="DNA-3-METHYLADENINE GLYCOSYLASE"/>
    <property type="match status" value="1"/>
</dbReference>
<evidence type="ECO:0000256" key="4">
    <source>
        <dbReference type="ARBA" id="ARBA00022763"/>
    </source>
</evidence>
<dbReference type="CDD" id="cd00056">
    <property type="entry name" value="ENDO3c"/>
    <property type="match status" value="1"/>
</dbReference>
<dbReference type="PANTHER" id="PTHR43003">
    <property type="entry name" value="DNA-3-METHYLADENINE GLYCOSYLASE"/>
    <property type="match status" value="1"/>
</dbReference>
<comment type="caution">
    <text evidence="7">The sequence shown here is derived from an EMBL/GenBank/DDBJ whole genome shotgun (WGS) entry which is preliminary data.</text>
</comment>
<name>A0A1F7IK26_9BACT</name>
<dbReference type="Gene3D" id="1.10.340.30">
    <property type="entry name" value="Hypothetical protein, domain 2"/>
    <property type="match status" value="1"/>
</dbReference>
<dbReference type="SUPFAM" id="SSF48150">
    <property type="entry name" value="DNA-glycosylase"/>
    <property type="match status" value="1"/>
</dbReference>
<dbReference type="Proteomes" id="UP000178040">
    <property type="component" value="Unassembled WGS sequence"/>
</dbReference>
<evidence type="ECO:0000256" key="5">
    <source>
        <dbReference type="ARBA" id="ARBA00023204"/>
    </source>
</evidence>
<dbReference type="GO" id="GO:0005737">
    <property type="term" value="C:cytoplasm"/>
    <property type="evidence" value="ECO:0007669"/>
    <property type="project" value="TreeGrafter"/>
</dbReference>
<evidence type="ECO:0000313" key="8">
    <source>
        <dbReference type="Proteomes" id="UP000178040"/>
    </source>
</evidence>
<protein>
    <recommendedName>
        <fullName evidence="3">DNA-3-methyladenine glycosylase II</fullName>
        <ecNumber evidence="3">3.2.2.21</ecNumber>
    </recommendedName>
</protein>
<dbReference type="SMART" id="SM00478">
    <property type="entry name" value="ENDO3c"/>
    <property type="match status" value="1"/>
</dbReference>
<dbReference type="AlphaFoldDB" id="A0A1F7IK26"/>
<comment type="similarity">
    <text evidence="2">Belongs to the alkylbase DNA glycosidase AlkA family.</text>
</comment>
<dbReference type="InterPro" id="IPR011257">
    <property type="entry name" value="DNA_glycosylase"/>
</dbReference>
<proteinExistence type="inferred from homology"/>
<dbReference type="GO" id="GO:0032131">
    <property type="term" value="F:alkylated DNA binding"/>
    <property type="evidence" value="ECO:0007669"/>
    <property type="project" value="TreeGrafter"/>
</dbReference>
<dbReference type="InterPro" id="IPR003265">
    <property type="entry name" value="HhH-GPD_domain"/>
</dbReference>
<evidence type="ECO:0000313" key="7">
    <source>
        <dbReference type="EMBL" id="OGK43708.1"/>
    </source>
</evidence>
<evidence type="ECO:0000256" key="2">
    <source>
        <dbReference type="ARBA" id="ARBA00010817"/>
    </source>
</evidence>
<comment type="catalytic activity">
    <reaction evidence="1">
        <text>Hydrolysis of alkylated DNA, releasing 3-methyladenine, 3-methylguanine, 7-methylguanine and 7-methyladenine.</text>
        <dbReference type="EC" id="3.2.2.21"/>
    </reaction>
</comment>
<dbReference type="Pfam" id="PF00730">
    <property type="entry name" value="HhH-GPD"/>
    <property type="match status" value="1"/>
</dbReference>
<evidence type="ECO:0000256" key="3">
    <source>
        <dbReference type="ARBA" id="ARBA00012000"/>
    </source>
</evidence>
<dbReference type="GO" id="GO:0043916">
    <property type="term" value="F:DNA-7-methylguanine glycosylase activity"/>
    <property type="evidence" value="ECO:0007669"/>
    <property type="project" value="TreeGrafter"/>
</dbReference>
<feature type="domain" description="HhH-GPD" evidence="6">
    <location>
        <begin position="43"/>
        <end position="197"/>
    </location>
</feature>
<evidence type="ECO:0000259" key="6">
    <source>
        <dbReference type="SMART" id="SM00478"/>
    </source>
</evidence>
<keyword evidence="5" id="KW-0234">DNA repair</keyword>
<dbReference type="EC" id="3.2.2.21" evidence="3"/>
<sequence>MNKNVNEHFRKVDPILYAVIEKVGVFGPKVSDDHFSELCEIIINQQLSDKAAATIFGRFRKLFPQEKITPQALLKLAAEKIRSCGTSNAKVSFLKDLAAKVLPEELRLDQLNKLSDDLIIKKLTKVKGIGPWSAEMFLMFSLGRDDVFSHGDLGLRNAIKKLYKFKKEPTKKQIEKIVEKWKPYRTYACRILWKSLEIK</sequence>
<evidence type="ECO:0000256" key="1">
    <source>
        <dbReference type="ARBA" id="ARBA00000086"/>
    </source>
</evidence>
<dbReference type="GO" id="GO:0006307">
    <property type="term" value="P:DNA alkylation repair"/>
    <property type="evidence" value="ECO:0007669"/>
    <property type="project" value="TreeGrafter"/>
</dbReference>